<sequence length="203" mass="22151">MCGNDKKLPRESGGTNSHGARHTRPTGCVMSSLFIFLVVVLAMLCYAVFLFITSDVETPEHMSVARVAATAYATDAPTTTTYTSTSISTTKSTTTTTKGSEATSAAAPAVTTPATTRKARLRRRPMGKRPLLCTFGTYEQEYERIDIDGVCDFAFMPFYSRGRGDTFLDDGHPVVRKMLRLAVSARSTAYAISIPQRRVLLTD</sequence>
<name>A0ACB7SGE2_HYAAI</name>
<comment type="caution">
    <text evidence="1">The sequence shown here is derived from an EMBL/GenBank/DDBJ whole genome shotgun (WGS) entry which is preliminary data.</text>
</comment>
<keyword evidence="2" id="KW-1185">Reference proteome</keyword>
<accession>A0ACB7SGE2</accession>
<proteinExistence type="predicted"/>
<dbReference type="Proteomes" id="UP000821845">
    <property type="component" value="Chromosome 4"/>
</dbReference>
<evidence type="ECO:0000313" key="1">
    <source>
        <dbReference type="EMBL" id="KAH6934262.1"/>
    </source>
</evidence>
<evidence type="ECO:0000313" key="2">
    <source>
        <dbReference type="Proteomes" id="UP000821845"/>
    </source>
</evidence>
<gene>
    <name evidence="1" type="ORF">HPB50_022842</name>
</gene>
<dbReference type="EMBL" id="CM023484">
    <property type="protein sequence ID" value="KAH6934262.1"/>
    <property type="molecule type" value="Genomic_DNA"/>
</dbReference>
<organism evidence="1 2">
    <name type="scientific">Hyalomma asiaticum</name>
    <name type="common">Tick</name>
    <dbReference type="NCBI Taxonomy" id="266040"/>
    <lineage>
        <taxon>Eukaryota</taxon>
        <taxon>Metazoa</taxon>
        <taxon>Ecdysozoa</taxon>
        <taxon>Arthropoda</taxon>
        <taxon>Chelicerata</taxon>
        <taxon>Arachnida</taxon>
        <taxon>Acari</taxon>
        <taxon>Parasitiformes</taxon>
        <taxon>Ixodida</taxon>
        <taxon>Ixodoidea</taxon>
        <taxon>Ixodidae</taxon>
        <taxon>Hyalomminae</taxon>
        <taxon>Hyalomma</taxon>
    </lineage>
</organism>
<protein>
    <submittedName>
        <fullName evidence="1">Uncharacterized protein</fullName>
    </submittedName>
</protein>
<reference evidence="1" key="1">
    <citation type="submission" date="2020-05" db="EMBL/GenBank/DDBJ databases">
        <title>Large-scale comparative analyses of tick genomes elucidate their genetic diversity and vector capacities.</title>
        <authorList>
            <person name="Jia N."/>
            <person name="Wang J."/>
            <person name="Shi W."/>
            <person name="Du L."/>
            <person name="Sun Y."/>
            <person name="Zhan W."/>
            <person name="Jiang J."/>
            <person name="Wang Q."/>
            <person name="Zhang B."/>
            <person name="Ji P."/>
            <person name="Sakyi L.B."/>
            <person name="Cui X."/>
            <person name="Yuan T."/>
            <person name="Jiang B."/>
            <person name="Yang W."/>
            <person name="Lam T.T.-Y."/>
            <person name="Chang Q."/>
            <person name="Ding S."/>
            <person name="Wang X."/>
            <person name="Zhu J."/>
            <person name="Ruan X."/>
            <person name="Zhao L."/>
            <person name="Wei J."/>
            <person name="Que T."/>
            <person name="Du C."/>
            <person name="Cheng J."/>
            <person name="Dai P."/>
            <person name="Han X."/>
            <person name="Huang E."/>
            <person name="Gao Y."/>
            <person name="Liu J."/>
            <person name="Shao H."/>
            <person name="Ye R."/>
            <person name="Li L."/>
            <person name="Wei W."/>
            <person name="Wang X."/>
            <person name="Wang C."/>
            <person name="Yang T."/>
            <person name="Huo Q."/>
            <person name="Li W."/>
            <person name="Guo W."/>
            <person name="Chen H."/>
            <person name="Zhou L."/>
            <person name="Ni X."/>
            <person name="Tian J."/>
            <person name="Zhou Y."/>
            <person name="Sheng Y."/>
            <person name="Liu T."/>
            <person name="Pan Y."/>
            <person name="Xia L."/>
            <person name="Li J."/>
            <person name="Zhao F."/>
            <person name="Cao W."/>
        </authorList>
    </citation>
    <scope>NUCLEOTIDE SEQUENCE</scope>
    <source>
        <strain evidence="1">Hyas-2018</strain>
    </source>
</reference>